<dbReference type="PANTHER" id="PTHR45636:SF16">
    <property type="entry name" value="PAIRED BOX POX-MESO PROTEIN"/>
    <property type="match status" value="1"/>
</dbReference>
<evidence type="ECO:0000256" key="2">
    <source>
        <dbReference type="ARBA" id="ARBA00022473"/>
    </source>
</evidence>
<dbReference type="InterPro" id="IPR036388">
    <property type="entry name" value="WH-like_DNA-bd_sf"/>
</dbReference>
<keyword evidence="6" id="KW-0804">Transcription</keyword>
<name>A0AAJ7X276_PETMA</name>
<evidence type="ECO:0000259" key="9">
    <source>
        <dbReference type="PROSITE" id="PS51057"/>
    </source>
</evidence>
<dbReference type="RefSeq" id="XP_032818555.1">
    <property type="nucleotide sequence ID" value="XM_032962664.1"/>
</dbReference>
<evidence type="ECO:0000256" key="1">
    <source>
        <dbReference type="ARBA" id="ARBA00004123"/>
    </source>
</evidence>
<dbReference type="GeneID" id="103091725"/>
<feature type="region of interest" description="Disordered" evidence="8">
    <location>
        <begin position="266"/>
        <end position="287"/>
    </location>
</feature>
<dbReference type="PRINTS" id="PR00027">
    <property type="entry name" value="PAIREDBOX"/>
</dbReference>
<evidence type="ECO:0000313" key="11">
    <source>
        <dbReference type="RefSeq" id="XP_032818555.1"/>
    </source>
</evidence>
<keyword evidence="7" id="KW-0539">Nucleus</keyword>
<dbReference type="FunFam" id="1.10.10.10:FF:000084">
    <property type="entry name" value="paired box protein Pax-9"/>
    <property type="match status" value="1"/>
</dbReference>
<dbReference type="InterPro" id="IPR001523">
    <property type="entry name" value="Paired_dom"/>
</dbReference>
<dbReference type="Proteomes" id="UP001318040">
    <property type="component" value="Chromosome 29"/>
</dbReference>
<evidence type="ECO:0000256" key="7">
    <source>
        <dbReference type="ARBA" id="ARBA00023242"/>
    </source>
</evidence>
<dbReference type="GO" id="GO:0000978">
    <property type="term" value="F:RNA polymerase II cis-regulatory region sequence-specific DNA binding"/>
    <property type="evidence" value="ECO:0007669"/>
    <property type="project" value="TreeGrafter"/>
</dbReference>
<dbReference type="GO" id="GO:0000981">
    <property type="term" value="F:DNA-binding transcription factor activity, RNA polymerase II-specific"/>
    <property type="evidence" value="ECO:0007669"/>
    <property type="project" value="TreeGrafter"/>
</dbReference>
<keyword evidence="5" id="KW-0238">DNA-binding</keyword>
<organism evidence="10 11">
    <name type="scientific">Petromyzon marinus</name>
    <name type="common">Sea lamprey</name>
    <dbReference type="NCBI Taxonomy" id="7757"/>
    <lineage>
        <taxon>Eukaryota</taxon>
        <taxon>Metazoa</taxon>
        <taxon>Chordata</taxon>
        <taxon>Craniata</taxon>
        <taxon>Vertebrata</taxon>
        <taxon>Cyclostomata</taxon>
        <taxon>Hyperoartia</taxon>
        <taxon>Petromyzontiformes</taxon>
        <taxon>Petromyzontidae</taxon>
        <taxon>Petromyzon</taxon>
    </lineage>
</organism>
<reference evidence="11" key="1">
    <citation type="submission" date="2025-08" db="UniProtKB">
        <authorList>
            <consortium name="RefSeq"/>
        </authorList>
    </citation>
    <scope>IDENTIFICATION</scope>
    <source>
        <tissue evidence="11">Sperm</tissue>
    </source>
</reference>
<dbReference type="GO" id="GO:0005634">
    <property type="term" value="C:nucleus"/>
    <property type="evidence" value="ECO:0007669"/>
    <property type="project" value="UniProtKB-SubCell"/>
</dbReference>
<dbReference type="InterPro" id="IPR009057">
    <property type="entry name" value="Homeodomain-like_sf"/>
</dbReference>
<comment type="subcellular location">
    <subcellularLocation>
        <location evidence="1">Nucleus</location>
    </subcellularLocation>
</comment>
<dbReference type="InterPro" id="IPR043182">
    <property type="entry name" value="PAIRED_DNA-bd_dom"/>
</dbReference>
<keyword evidence="2" id="KW-0217">Developmental protein</keyword>
<keyword evidence="10" id="KW-1185">Reference proteome</keyword>
<dbReference type="FunFam" id="1.10.10.10:FF:000003">
    <property type="entry name" value="Paired box protein Pax-6"/>
    <property type="match status" value="1"/>
</dbReference>
<dbReference type="PROSITE" id="PS00034">
    <property type="entry name" value="PAIRED_1"/>
    <property type="match status" value="1"/>
</dbReference>
<dbReference type="SUPFAM" id="SSF46689">
    <property type="entry name" value="Homeodomain-like"/>
    <property type="match status" value="1"/>
</dbReference>
<keyword evidence="3" id="KW-0563">Paired box</keyword>
<evidence type="ECO:0000256" key="3">
    <source>
        <dbReference type="ARBA" id="ARBA00022724"/>
    </source>
</evidence>
<feature type="region of interest" description="Disordered" evidence="8">
    <location>
        <begin position="137"/>
        <end position="157"/>
    </location>
</feature>
<dbReference type="KEGG" id="pmrn:103091725"/>
<gene>
    <name evidence="11" type="primary">PAX9</name>
</gene>
<evidence type="ECO:0000256" key="5">
    <source>
        <dbReference type="ARBA" id="ARBA00023125"/>
    </source>
</evidence>
<evidence type="ECO:0000313" key="10">
    <source>
        <dbReference type="Proteomes" id="UP001318040"/>
    </source>
</evidence>
<dbReference type="PROSITE" id="PS51057">
    <property type="entry name" value="PAIRED_2"/>
    <property type="match status" value="1"/>
</dbReference>
<protein>
    <submittedName>
        <fullName evidence="11">Paired box protein Pax-9</fullName>
    </submittedName>
</protein>
<dbReference type="PANTHER" id="PTHR45636">
    <property type="entry name" value="PAIRED BOX PROTEIN PAX-6-RELATED-RELATED"/>
    <property type="match status" value="1"/>
</dbReference>
<dbReference type="SMART" id="SM00351">
    <property type="entry name" value="PAX"/>
    <property type="match status" value="1"/>
</dbReference>
<feature type="domain" description="Paired" evidence="9">
    <location>
        <begin position="4"/>
        <end position="130"/>
    </location>
</feature>
<dbReference type="InterPro" id="IPR043565">
    <property type="entry name" value="PAX_fam"/>
</dbReference>
<keyword evidence="4" id="KW-0805">Transcription regulation</keyword>
<evidence type="ECO:0000256" key="4">
    <source>
        <dbReference type="ARBA" id="ARBA00023015"/>
    </source>
</evidence>
<dbReference type="Pfam" id="PF00292">
    <property type="entry name" value="PAX"/>
    <property type="match status" value="1"/>
</dbReference>
<dbReference type="AlphaFoldDB" id="A0AAJ7X276"/>
<proteinExistence type="predicted"/>
<dbReference type="Gene3D" id="1.10.10.10">
    <property type="entry name" value="Winged helix-like DNA-binding domain superfamily/Winged helix DNA-binding domain"/>
    <property type="match status" value="2"/>
</dbReference>
<sequence>MDQSFGEVNQLGGVFVNGRPLPNAIRLRIVEMAQLGIRPCDISRQLRVSHGCVSKILARYNETGSILPGAIGGSKPRVTTPNVVNHIRTYKQRDPGIFAWEIRDKLLADGVCDKYNVPSVSSISRILRNKIGNLSQPPNAGSSSHYDGSKQQGQSTPSGALPYNHIYAYPSAMAPKVPSPAAMPGVGVGVGVGMGSMCMPRAWPSSHSVSDILGYRAALQAHALAMGDSCAYPTHGLAMGDGGAYSGKVHEEWGSAMSRASFQAAAQGVNGMEKQSPGEPEHKYSQAHASLPAVSSFVSAAQGVRAYGTPQTQVPAGAYVQYTGHPGAGFLPEAAAGWQAAQGSGGAAAAAVAGGPALSALHHVAAELPSPARYKTAPARDGRQLLKYARVSV</sequence>
<dbReference type="CDD" id="cd00131">
    <property type="entry name" value="PAX"/>
    <property type="match status" value="1"/>
</dbReference>
<evidence type="ECO:0000256" key="6">
    <source>
        <dbReference type="ARBA" id="ARBA00023163"/>
    </source>
</evidence>
<evidence type="ECO:0000256" key="8">
    <source>
        <dbReference type="SAM" id="MobiDB-lite"/>
    </source>
</evidence>
<accession>A0AAJ7X276</accession>